<dbReference type="InterPro" id="IPR007213">
    <property type="entry name" value="Ppm1/Ppm2/Tcmp"/>
</dbReference>
<dbReference type="AlphaFoldDB" id="A0A7J0H8J8"/>
<gene>
    <name evidence="3" type="ORF">Acr_28g0001110</name>
</gene>
<dbReference type="Proteomes" id="UP000585474">
    <property type="component" value="Unassembled WGS sequence"/>
</dbReference>
<dbReference type="Gene3D" id="3.40.50.150">
    <property type="entry name" value="Vaccinia Virus protein VP39"/>
    <property type="match status" value="1"/>
</dbReference>
<name>A0A7J0H8J8_9ERIC</name>
<keyword evidence="4" id="KW-1185">Reference proteome</keyword>
<dbReference type="Pfam" id="PF04072">
    <property type="entry name" value="LCM"/>
    <property type="match status" value="1"/>
</dbReference>
<evidence type="ECO:0000313" key="4">
    <source>
        <dbReference type="Proteomes" id="UP000585474"/>
    </source>
</evidence>
<keyword evidence="2 3" id="KW-0808">Transferase</keyword>
<proteinExistence type="predicted"/>
<protein>
    <submittedName>
        <fullName evidence="3">S-adenosyl-L-methionine-dependent methyltransferases superfamily protein</fullName>
    </submittedName>
</protein>
<dbReference type="GO" id="GO:0032259">
    <property type="term" value="P:methylation"/>
    <property type="evidence" value="ECO:0007669"/>
    <property type="project" value="UniProtKB-KW"/>
</dbReference>
<dbReference type="InterPro" id="IPR029063">
    <property type="entry name" value="SAM-dependent_MTases_sf"/>
</dbReference>
<accession>A0A7J0H8J8</accession>
<evidence type="ECO:0000313" key="3">
    <source>
        <dbReference type="EMBL" id="GFZ19406.1"/>
    </source>
</evidence>
<evidence type="ECO:0000256" key="2">
    <source>
        <dbReference type="ARBA" id="ARBA00022679"/>
    </source>
</evidence>
<dbReference type="OrthoDB" id="203237at2759"/>
<dbReference type="EMBL" id="BJWL01000028">
    <property type="protein sequence ID" value="GFZ19406.1"/>
    <property type="molecule type" value="Genomic_DNA"/>
</dbReference>
<evidence type="ECO:0000256" key="1">
    <source>
        <dbReference type="ARBA" id="ARBA00022603"/>
    </source>
</evidence>
<dbReference type="SUPFAM" id="SSF53335">
    <property type="entry name" value="S-adenosyl-L-methionine-dependent methyltransferases"/>
    <property type="match status" value="1"/>
</dbReference>
<reference evidence="3 4" key="1">
    <citation type="submission" date="2019-07" db="EMBL/GenBank/DDBJ databases">
        <title>De Novo Assembly of kiwifruit Actinidia rufa.</title>
        <authorList>
            <person name="Sugita-Konishi S."/>
            <person name="Sato K."/>
            <person name="Mori E."/>
            <person name="Abe Y."/>
            <person name="Kisaki G."/>
            <person name="Hamano K."/>
            <person name="Suezawa K."/>
            <person name="Otani M."/>
            <person name="Fukuda T."/>
            <person name="Manabe T."/>
            <person name="Gomi K."/>
            <person name="Tabuchi M."/>
            <person name="Akimitsu K."/>
            <person name="Kataoka I."/>
        </authorList>
    </citation>
    <scope>NUCLEOTIDE SEQUENCE [LARGE SCALE GENOMIC DNA]</scope>
    <source>
        <strain evidence="4">cv. Fuchu</strain>
    </source>
</reference>
<comment type="caution">
    <text evidence="3">The sequence shown here is derived from an EMBL/GenBank/DDBJ whole genome shotgun (WGS) entry which is preliminary data.</text>
</comment>
<organism evidence="3 4">
    <name type="scientific">Actinidia rufa</name>
    <dbReference type="NCBI Taxonomy" id="165716"/>
    <lineage>
        <taxon>Eukaryota</taxon>
        <taxon>Viridiplantae</taxon>
        <taxon>Streptophyta</taxon>
        <taxon>Embryophyta</taxon>
        <taxon>Tracheophyta</taxon>
        <taxon>Spermatophyta</taxon>
        <taxon>Magnoliopsida</taxon>
        <taxon>eudicotyledons</taxon>
        <taxon>Gunneridae</taxon>
        <taxon>Pentapetalae</taxon>
        <taxon>asterids</taxon>
        <taxon>Ericales</taxon>
        <taxon>Actinidiaceae</taxon>
        <taxon>Actinidia</taxon>
    </lineage>
</organism>
<dbReference type="GO" id="GO:0008168">
    <property type="term" value="F:methyltransferase activity"/>
    <property type="evidence" value="ECO:0007669"/>
    <property type="project" value="UniProtKB-KW"/>
</dbReference>
<dbReference type="PANTHER" id="PTHR43619:SF2">
    <property type="entry name" value="S-ADENOSYL-L-METHIONINE-DEPENDENT METHYLTRANSFERASES SUPERFAMILY PROTEIN"/>
    <property type="match status" value="1"/>
</dbReference>
<keyword evidence="1 3" id="KW-0489">Methyltransferase</keyword>
<dbReference type="PANTHER" id="PTHR43619">
    <property type="entry name" value="S-ADENOSYL-L-METHIONINE-DEPENDENT METHYLTRANSFERASE YKTD-RELATED"/>
    <property type="match status" value="1"/>
</dbReference>
<sequence>MNDMDGLEQVVLLTDGMDTRPYRLSWPTSTIMFDVSPARVFTEAAHSLKSSKQRLMDKLYMGHDFRVNLISYNELANKLGRELAPGDRETILFVTKELRFSDDEMETWRREFERIEEEGDEEGFEEL</sequence>